<reference evidence="11 12" key="1">
    <citation type="journal article" date="2017" name="Int. J. Syst. Evol. Microbiol.">
        <title>Desulfovibrio senegalensis sp. nov., a mesophilic sulfate reducer isolated from marine sediment.</title>
        <authorList>
            <person name="Thioye A."/>
            <person name="Gam Z.B.A."/>
            <person name="Mbengue M."/>
            <person name="Cayol J.L."/>
            <person name="Joseph-Bartoli M."/>
            <person name="Toure-Kane C."/>
            <person name="Labat M."/>
        </authorList>
    </citation>
    <scope>NUCLEOTIDE SEQUENCE [LARGE SCALE GENOMIC DNA]</scope>
    <source>
        <strain evidence="11 12">DSM 101509</strain>
    </source>
</reference>
<feature type="transmembrane region" description="Helical" evidence="10">
    <location>
        <begin position="126"/>
        <end position="147"/>
    </location>
</feature>
<feature type="transmembrane region" description="Helical" evidence="10">
    <location>
        <begin position="68"/>
        <end position="88"/>
    </location>
</feature>
<comment type="similarity">
    <text evidence="2 10">Belongs to the FliR/MopE/SpaR family.</text>
</comment>
<dbReference type="InterPro" id="IPR006303">
    <property type="entry name" value="FliR"/>
</dbReference>
<evidence type="ECO:0000256" key="2">
    <source>
        <dbReference type="ARBA" id="ARBA00009772"/>
    </source>
</evidence>
<evidence type="ECO:0000256" key="6">
    <source>
        <dbReference type="ARBA" id="ARBA00022989"/>
    </source>
</evidence>
<comment type="caution">
    <text evidence="11">The sequence shown here is derived from an EMBL/GenBank/DDBJ whole genome shotgun (WGS) entry which is preliminary data.</text>
</comment>
<comment type="function">
    <text evidence="1 10">Role in flagellar biosynthesis.</text>
</comment>
<dbReference type="OrthoDB" id="9797790at2"/>
<name>A0A6N6NA94_9BACT</name>
<gene>
    <name evidence="11" type="primary">fliR</name>
    <name evidence="11" type="ORF">F8A88_05305</name>
</gene>
<feature type="transmembrane region" description="Helical" evidence="10">
    <location>
        <begin position="224"/>
        <end position="244"/>
    </location>
</feature>
<dbReference type="PANTHER" id="PTHR30065">
    <property type="entry name" value="FLAGELLAR BIOSYNTHETIC PROTEIN FLIR"/>
    <property type="match status" value="1"/>
</dbReference>
<feature type="transmembrane region" description="Helical" evidence="10">
    <location>
        <begin position="12"/>
        <end position="31"/>
    </location>
</feature>
<accession>A0A6N6NA94</accession>
<dbReference type="EMBL" id="WAIE01000001">
    <property type="protein sequence ID" value="KAB1443657.1"/>
    <property type="molecule type" value="Genomic_DNA"/>
</dbReference>
<dbReference type="InterPro" id="IPR002010">
    <property type="entry name" value="T3SS_IM_R"/>
</dbReference>
<evidence type="ECO:0000256" key="1">
    <source>
        <dbReference type="ARBA" id="ARBA00002578"/>
    </source>
</evidence>
<keyword evidence="8 10" id="KW-0975">Bacterial flagellum</keyword>
<feature type="transmembrane region" description="Helical" evidence="10">
    <location>
        <begin position="38"/>
        <end position="56"/>
    </location>
</feature>
<organism evidence="11 12">
    <name type="scientific">Pseudodesulfovibrio senegalensis</name>
    <dbReference type="NCBI Taxonomy" id="1721087"/>
    <lineage>
        <taxon>Bacteria</taxon>
        <taxon>Pseudomonadati</taxon>
        <taxon>Thermodesulfobacteriota</taxon>
        <taxon>Desulfovibrionia</taxon>
        <taxon>Desulfovibrionales</taxon>
        <taxon>Desulfovibrionaceae</taxon>
    </lineage>
</organism>
<protein>
    <recommendedName>
        <fullName evidence="3 9">Flagellar biosynthetic protein FliR</fullName>
    </recommendedName>
</protein>
<evidence type="ECO:0000256" key="7">
    <source>
        <dbReference type="ARBA" id="ARBA00023136"/>
    </source>
</evidence>
<keyword evidence="11" id="KW-0969">Cilium</keyword>
<evidence type="ECO:0000256" key="5">
    <source>
        <dbReference type="ARBA" id="ARBA00022692"/>
    </source>
</evidence>
<dbReference type="Pfam" id="PF01311">
    <property type="entry name" value="Bac_export_1"/>
    <property type="match status" value="1"/>
</dbReference>
<dbReference type="Proteomes" id="UP000438699">
    <property type="component" value="Unassembled WGS sequence"/>
</dbReference>
<sequence length="261" mass="28386">MDIFNFKPAEVMSFYLTFFRVSIVLFLLPFYGGRSIPTLIKAALALAISLAIWPQLSFPGSMFPASPWNILVMLLGEVALGMTLGLMVRILFSAVQTGGHIIGFQMGFAMVNVVDPLTGVSEAVTAHFLYMCTMLTFLALNGHLYLLQALASSFEYIPPGKFLINSVIAEQVFTYSKQLFILAIKIAAPVMVAVFLVDLSLALISKAAPQMNVLVLGFPVKIGVGFIFVGSLFTVLAMHVEAFIRGLGPFFINMLKAISQG</sequence>
<dbReference type="AlphaFoldDB" id="A0A6N6NA94"/>
<dbReference type="NCBIfam" id="TIGR01400">
    <property type="entry name" value="fliR"/>
    <property type="match status" value="1"/>
</dbReference>
<feature type="transmembrane region" description="Helical" evidence="10">
    <location>
        <begin position="179"/>
        <end position="204"/>
    </location>
</feature>
<dbReference type="RefSeq" id="WP_151150030.1">
    <property type="nucleotide sequence ID" value="NZ_WAIE01000001.1"/>
</dbReference>
<keyword evidence="5 10" id="KW-0812">Transmembrane</keyword>
<dbReference type="GO" id="GO:0006605">
    <property type="term" value="P:protein targeting"/>
    <property type="evidence" value="ECO:0007669"/>
    <property type="project" value="UniProtKB-UniRule"/>
</dbReference>
<evidence type="ECO:0000256" key="4">
    <source>
        <dbReference type="ARBA" id="ARBA00022475"/>
    </source>
</evidence>
<keyword evidence="4 10" id="KW-1003">Cell membrane</keyword>
<keyword evidence="11" id="KW-0966">Cell projection</keyword>
<dbReference type="PANTHER" id="PTHR30065:SF1">
    <property type="entry name" value="SURFACE PRESENTATION OF ANTIGENS PROTEIN SPAR"/>
    <property type="match status" value="1"/>
</dbReference>
<keyword evidence="6 10" id="KW-1133">Transmembrane helix</keyword>
<comment type="subcellular location">
    <subcellularLocation>
        <location evidence="10">Cell membrane</location>
        <topology evidence="10">Multi-pass membrane protein</topology>
    </subcellularLocation>
    <subcellularLocation>
        <location evidence="10">Bacterial flagellum basal body</location>
    </subcellularLocation>
</comment>
<feature type="transmembrane region" description="Helical" evidence="10">
    <location>
        <begin position="95"/>
        <end position="114"/>
    </location>
</feature>
<keyword evidence="12" id="KW-1185">Reference proteome</keyword>
<proteinExistence type="inferred from homology"/>
<evidence type="ECO:0000313" key="11">
    <source>
        <dbReference type="EMBL" id="KAB1443657.1"/>
    </source>
</evidence>
<evidence type="ECO:0000256" key="9">
    <source>
        <dbReference type="NCBIfam" id="TIGR01400"/>
    </source>
</evidence>
<dbReference type="GO" id="GO:0044780">
    <property type="term" value="P:bacterial-type flagellum assembly"/>
    <property type="evidence" value="ECO:0007669"/>
    <property type="project" value="UniProtKB-UniRule"/>
</dbReference>
<dbReference type="GO" id="GO:0005886">
    <property type="term" value="C:plasma membrane"/>
    <property type="evidence" value="ECO:0007669"/>
    <property type="project" value="UniProtKB-SubCell"/>
</dbReference>
<keyword evidence="7 10" id="KW-0472">Membrane</keyword>
<evidence type="ECO:0000256" key="8">
    <source>
        <dbReference type="ARBA" id="ARBA00023143"/>
    </source>
</evidence>
<evidence type="ECO:0000313" key="12">
    <source>
        <dbReference type="Proteomes" id="UP000438699"/>
    </source>
</evidence>
<evidence type="ECO:0000256" key="10">
    <source>
        <dbReference type="RuleBase" id="RU362071"/>
    </source>
</evidence>
<keyword evidence="11" id="KW-0282">Flagellum</keyword>
<dbReference type="PRINTS" id="PR00953">
    <property type="entry name" value="TYPE3IMRPROT"/>
</dbReference>
<evidence type="ECO:0000256" key="3">
    <source>
        <dbReference type="ARBA" id="ARBA00021717"/>
    </source>
</evidence>
<dbReference type="GO" id="GO:0009425">
    <property type="term" value="C:bacterial-type flagellum basal body"/>
    <property type="evidence" value="ECO:0007669"/>
    <property type="project" value="UniProtKB-SubCell"/>
</dbReference>